<accession>A0A9X9QRY8</accession>
<comment type="caution">
    <text evidence="1">The sequence shown here is derived from an EMBL/GenBank/DDBJ whole genome shotgun (WGS) entry which is preliminary data.</text>
</comment>
<sequence length="38" mass="4326">MCDDSLILLIQQKLIEKLNEILDLILLSCIIKGEIIKS</sequence>
<dbReference type="AlphaFoldDB" id="A0A9X9QRY8"/>
<name>A0A9X9QRY8_STRDY</name>
<protein>
    <submittedName>
        <fullName evidence="1">Uncharacterized protein</fullName>
    </submittedName>
</protein>
<evidence type="ECO:0000313" key="1">
    <source>
        <dbReference type="EMBL" id="VTS86300.1"/>
    </source>
</evidence>
<organism evidence="1 2">
    <name type="scientific">Streptococcus dysgalactiae</name>
    <dbReference type="NCBI Taxonomy" id="1334"/>
    <lineage>
        <taxon>Bacteria</taxon>
        <taxon>Bacillati</taxon>
        <taxon>Bacillota</taxon>
        <taxon>Bacilli</taxon>
        <taxon>Lactobacillales</taxon>
        <taxon>Streptococcaceae</taxon>
        <taxon>Streptococcus</taxon>
    </lineage>
</organism>
<evidence type="ECO:0000313" key="2">
    <source>
        <dbReference type="Proteomes" id="UP000373301"/>
    </source>
</evidence>
<dbReference type="EMBL" id="CABEIM010000003">
    <property type="protein sequence ID" value="VTS86300.1"/>
    <property type="molecule type" value="Genomic_DNA"/>
</dbReference>
<proteinExistence type="predicted"/>
<gene>
    <name evidence="1" type="ORF">NCTC7982_02024</name>
</gene>
<reference evidence="1 2" key="1">
    <citation type="submission" date="2019-05" db="EMBL/GenBank/DDBJ databases">
        <authorList>
            <consortium name="Pathogen Informatics"/>
        </authorList>
    </citation>
    <scope>NUCLEOTIDE SEQUENCE [LARGE SCALE GENOMIC DNA]</scope>
    <source>
        <strain evidence="1 2">NCTC7982</strain>
    </source>
</reference>
<dbReference type="Proteomes" id="UP000373301">
    <property type="component" value="Unassembled WGS sequence"/>
</dbReference>